<name>A0A1E5IFN2_ENDTX</name>
<sequence>MQKVKRLNPYWKVRLKYSRLTVKSDFSGREMIAFLKFIFERQNSAYNPSSFLKQSLKILTGLGDSISERG</sequence>
<dbReference type="AlphaFoldDB" id="A0A1E5IFN2"/>
<organism evidence="1 2">
    <name type="scientific">Endomicrobium trichonymphae</name>
    <dbReference type="NCBI Taxonomy" id="1408204"/>
    <lineage>
        <taxon>Bacteria</taxon>
        <taxon>Pseudomonadati</taxon>
        <taxon>Elusimicrobiota</taxon>
        <taxon>Endomicrobiia</taxon>
        <taxon>Endomicrobiales</taxon>
        <taxon>Endomicrobiaceae</taxon>
        <taxon>Candidatus Endomicrobiellum</taxon>
    </lineage>
</organism>
<gene>
    <name evidence="1" type="ORF">ATZ36_10200</name>
</gene>
<keyword evidence="2" id="KW-1185">Reference proteome</keyword>
<proteinExistence type="predicted"/>
<evidence type="ECO:0000313" key="2">
    <source>
        <dbReference type="Proteomes" id="UP000095237"/>
    </source>
</evidence>
<evidence type="ECO:0000313" key="1">
    <source>
        <dbReference type="EMBL" id="OEG69312.1"/>
    </source>
</evidence>
<comment type="caution">
    <text evidence="1">The sequence shown here is derived from an EMBL/GenBank/DDBJ whole genome shotgun (WGS) entry which is preliminary data.</text>
</comment>
<protein>
    <submittedName>
        <fullName evidence="1">Uncharacterized protein</fullName>
    </submittedName>
</protein>
<dbReference type="Proteomes" id="UP000095237">
    <property type="component" value="Unassembled WGS sequence"/>
</dbReference>
<reference evidence="1 2" key="1">
    <citation type="submission" date="2015-11" db="EMBL/GenBank/DDBJ databases">
        <title>Evidence for parallel genomic evolution in an endosymbiosis of termite gut flagellates.</title>
        <authorList>
            <person name="Zheng H."/>
        </authorList>
    </citation>
    <scope>NUCLEOTIDE SEQUENCE [LARGE SCALE GENOMIC DNA]</scope>
    <source>
        <strain evidence="1 2">CET450</strain>
    </source>
</reference>
<dbReference type="EMBL" id="LNVX01000764">
    <property type="protein sequence ID" value="OEG69312.1"/>
    <property type="molecule type" value="Genomic_DNA"/>
</dbReference>
<accession>A0A1E5IFN2</accession>